<evidence type="ECO:0000313" key="2">
    <source>
        <dbReference type="Proteomes" id="UP000886998"/>
    </source>
</evidence>
<gene>
    <name evidence="1" type="primary">CvBV-C35_1</name>
    <name evidence="1" type="ORF">TNIN_124371</name>
</gene>
<name>A0A8X6WS76_9ARAC</name>
<keyword evidence="1" id="KW-0347">Helicase</keyword>
<keyword evidence="1" id="KW-0378">Hydrolase</keyword>
<reference evidence="1" key="1">
    <citation type="submission" date="2020-08" db="EMBL/GenBank/DDBJ databases">
        <title>Multicomponent nature underlies the extraordinary mechanical properties of spider dragline silk.</title>
        <authorList>
            <person name="Kono N."/>
            <person name="Nakamura H."/>
            <person name="Mori M."/>
            <person name="Yoshida Y."/>
            <person name="Ohtoshi R."/>
            <person name="Malay A.D."/>
            <person name="Moran D.A.P."/>
            <person name="Tomita M."/>
            <person name="Numata K."/>
            <person name="Arakawa K."/>
        </authorList>
    </citation>
    <scope>NUCLEOTIDE SEQUENCE</scope>
</reference>
<keyword evidence="1" id="KW-0547">Nucleotide-binding</keyword>
<keyword evidence="2" id="KW-1185">Reference proteome</keyword>
<evidence type="ECO:0000313" key="1">
    <source>
        <dbReference type="EMBL" id="GFY38801.1"/>
    </source>
</evidence>
<keyword evidence="1" id="KW-0067">ATP-binding</keyword>
<organism evidence="1 2">
    <name type="scientific">Trichonephila inaurata madagascariensis</name>
    <dbReference type="NCBI Taxonomy" id="2747483"/>
    <lineage>
        <taxon>Eukaryota</taxon>
        <taxon>Metazoa</taxon>
        <taxon>Ecdysozoa</taxon>
        <taxon>Arthropoda</taxon>
        <taxon>Chelicerata</taxon>
        <taxon>Arachnida</taxon>
        <taxon>Araneae</taxon>
        <taxon>Araneomorphae</taxon>
        <taxon>Entelegynae</taxon>
        <taxon>Araneoidea</taxon>
        <taxon>Nephilidae</taxon>
        <taxon>Trichonephila</taxon>
        <taxon>Trichonephila inaurata</taxon>
    </lineage>
</organism>
<dbReference type="AlphaFoldDB" id="A0A8X6WS76"/>
<dbReference type="PANTHER" id="PTHR45786:SF74">
    <property type="entry name" value="ATP-DEPENDENT DNA HELICASE"/>
    <property type="match status" value="1"/>
</dbReference>
<dbReference type="PANTHER" id="PTHR45786">
    <property type="entry name" value="DNA BINDING PROTEIN-LIKE"/>
    <property type="match status" value="1"/>
</dbReference>
<comment type="caution">
    <text evidence="1">The sequence shown here is derived from an EMBL/GenBank/DDBJ whole genome shotgun (WGS) entry which is preliminary data.</text>
</comment>
<dbReference type="GO" id="GO:0004386">
    <property type="term" value="F:helicase activity"/>
    <property type="evidence" value="ECO:0007669"/>
    <property type="project" value="UniProtKB-KW"/>
</dbReference>
<accession>A0A8X6WS76</accession>
<dbReference type="EMBL" id="BMAV01001078">
    <property type="protein sequence ID" value="GFY38801.1"/>
    <property type="molecule type" value="Genomic_DNA"/>
</dbReference>
<protein>
    <submittedName>
        <fullName evidence="1">Putative DNA helicase</fullName>
    </submittedName>
</protein>
<dbReference type="Proteomes" id="UP000886998">
    <property type="component" value="Unassembled WGS sequence"/>
</dbReference>
<proteinExistence type="predicted"/>
<sequence length="330" mass="37677">MQNCRANNRGQQLDTLLRRTRELSSADLNRAAFRYNCSNDYSLHPSVCIGQMDVVCEYCGALKFSGETPGLCCFSGKVKLPLLTPPPEPMFKSALERMPNDDYKVVIKADKRPSGTHERTFNTPTIDEVTILIAGEQLETSDIVLTRCDTGQLQQISETHRSYEALQYPLRFWQGEDGYYFNIKMINPLNENDTHWDTTIAEAIISASPSHIRTLFAIIISTCFPSNPWHKYKDNMSEDILHQIRVSSRNHDIEMNEEIRNRALLLIGDMSYLMCGSLLIRLGMPGPNREMNNAFSRELEREREYVITTGIRFSSSNECTPVDFPTKESL</sequence>
<dbReference type="OrthoDB" id="10051381at2759"/>